<dbReference type="InterPro" id="IPR023584">
    <property type="entry name" value="Ribosome_recyc_fac_dom"/>
</dbReference>
<dbReference type="SUPFAM" id="SSF55194">
    <property type="entry name" value="Ribosome recycling factor, RRF"/>
    <property type="match status" value="1"/>
</dbReference>
<evidence type="ECO:0000259" key="4">
    <source>
        <dbReference type="Pfam" id="PF01765"/>
    </source>
</evidence>
<dbReference type="PANTHER" id="PTHR20982:SF3">
    <property type="entry name" value="MITOCHONDRIAL RIBOSOME RECYCLING FACTOR PSEUDO 1"/>
    <property type="match status" value="1"/>
</dbReference>
<dbReference type="OrthoDB" id="407355at2759"/>
<keyword evidence="2" id="KW-0648">Protein biosynthesis</keyword>
<evidence type="ECO:0000256" key="1">
    <source>
        <dbReference type="ARBA" id="ARBA00005912"/>
    </source>
</evidence>
<proteinExistence type="inferred from homology"/>
<dbReference type="InterPro" id="IPR002661">
    <property type="entry name" value="Ribosome_recyc_fac"/>
</dbReference>
<evidence type="ECO:0000256" key="2">
    <source>
        <dbReference type="ARBA" id="ARBA00022917"/>
    </source>
</evidence>
<evidence type="ECO:0000313" key="6">
    <source>
        <dbReference type="Proteomes" id="UP000070444"/>
    </source>
</evidence>
<comment type="function">
    <text evidence="3">Necessary for protein synthesis in mitochondria. Functions as a ribosome recycling factor in mitochondria.</text>
</comment>
<gene>
    <name evidence="5" type="ORF">CONCODRAFT_14170</name>
</gene>
<dbReference type="Gene3D" id="1.10.132.20">
    <property type="entry name" value="Ribosome-recycling factor"/>
    <property type="match status" value="1"/>
</dbReference>
<organism evidence="5 6">
    <name type="scientific">Conidiobolus coronatus (strain ATCC 28846 / CBS 209.66 / NRRL 28638)</name>
    <name type="common">Delacroixia coronata</name>
    <dbReference type="NCBI Taxonomy" id="796925"/>
    <lineage>
        <taxon>Eukaryota</taxon>
        <taxon>Fungi</taxon>
        <taxon>Fungi incertae sedis</taxon>
        <taxon>Zoopagomycota</taxon>
        <taxon>Entomophthoromycotina</taxon>
        <taxon>Entomophthoromycetes</taxon>
        <taxon>Entomophthorales</taxon>
        <taxon>Ancylistaceae</taxon>
        <taxon>Conidiobolus</taxon>
    </lineage>
</organism>
<dbReference type="Pfam" id="PF01765">
    <property type="entry name" value="RRF"/>
    <property type="match status" value="1"/>
</dbReference>
<feature type="domain" description="Ribosome recycling factor" evidence="4">
    <location>
        <begin position="82"/>
        <end position="244"/>
    </location>
</feature>
<protein>
    <submittedName>
        <fullName evidence="5">Ribosome recycling factor</fullName>
    </submittedName>
</protein>
<accession>A0A137NPI0</accession>
<dbReference type="STRING" id="796925.A0A137NPI0"/>
<dbReference type="EMBL" id="KQ965318">
    <property type="protein sequence ID" value="KXN64644.1"/>
    <property type="molecule type" value="Genomic_DNA"/>
</dbReference>
<evidence type="ECO:0000256" key="3">
    <source>
        <dbReference type="ARBA" id="ARBA00024909"/>
    </source>
</evidence>
<dbReference type="Gene3D" id="3.30.1360.40">
    <property type="match status" value="1"/>
</dbReference>
<dbReference type="Proteomes" id="UP000070444">
    <property type="component" value="Unassembled WGS sequence"/>
</dbReference>
<comment type="similarity">
    <text evidence="1">Belongs to the RRF family.</text>
</comment>
<dbReference type="AlphaFoldDB" id="A0A137NPI0"/>
<evidence type="ECO:0000313" key="5">
    <source>
        <dbReference type="EMBL" id="KXN64644.1"/>
    </source>
</evidence>
<dbReference type="OMA" id="FNPMNNG"/>
<dbReference type="InterPro" id="IPR036191">
    <property type="entry name" value="RRF_sf"/>
</dbReference>
<keyword evidence="6" id="KW-1185">Reference proteome</keyword>
<dbReference type="GO" id="GO:0005739">
    <property type="term" value="C:mitochondrion"/>
    <property type="evidence" value="ECO:0007669"/>
    <property type="project" value="TreeGrafter"/>
</dbReference>
<reference evidence="5 6" key="1">
    <citation type="journal article" date="2015" name="Genome Biol. Evol.">
        <title>Phylogenomic analyses indicate that early fungi evolved digesting cell walls of algal ancestors of land plants.</title>
        <authorList>
            <person name="Chang Y."/>
            <person name="Wang S."/>
            <person name="Sekimoto S."/>
            <person name="Aerts A.L."/>
            <person name="Choi C."/>
            <person name="Clum A."/>
            <person name="LaButti K.M."/>
            <person name="Lindquist E.A."/>
            <person name="Yee Ngan C."/>
            <person name="Ohm R.A."/>
            <person name="Salamov A.A."/>
            <person name="Grigoriev I.V."/>
            <person name="Spatafora J.W."/>
            <person name="Berbee M.L."/>
        </authorList>
    </citation>
    <scope>NUCLEOTIDE SEQUENCE [LARGE SCALE GENOMIC DNA]</scope>
    <source>
        <strain evidence="5 6">NRRL 28638</strain>
    </source>
</reference>
<dbReference type="PANTHER" id="PTHR20982">
    <property type="entry name" value="RIBOSOME RECYCLING FACTOR"/>
    <property type="match status" value="1"/>
</dbReference>
<dbReference type="FunFam" id="3.30.1360.40:FF:000001">
    <property type="entry name" value="Ribosome-recycling factor"/>
    <property type="match status" value="1"/>
</dbReference>
<dbReference type="GO" id="GO:0006412">
    <property type="term" value="P:translation"/>
    <property type="evidence" value="ECO:0007669"/>
    <property type="project" value="UniProtKB-KW"/>
</dbReference>
<sequence length="247" mass="27680">MLKLINLTKSLIQRNSFGSSALKPLGTAVSVNYIPCNTYASKKKGGKKQKEEANEGETEVEFNWDPSQYFQKADRIKQKFGQELNSLRVGKASPNLLDNLQINCGEEFGGVLPLNQVGQVSVKDPQTLLISVFDPKLVTAVERAIQAADLNLNPLIEKGKVRVPIPKLTKETRQETIKLGQKFLELTKTNIRNVRQLGMKELQGGKKLGVDKDSLKKLENEFDVDIKKIVKQVEDLFNNKEKEIQSS</sequence>
<name>A0A137NPI0_CONC2</name>
<dbReference type="GO" id="GO:0043023">
    <property type="term" value="F:ribosomal large subunit binding"/>
    <property type="evidence" value="ECO:0007669"/>
    <property type="project" value="TreeGrafter"/>
</dbReference>